<evidence type="ECO:0000256" key="1">
    <source>
        <dbReference type="SAM" id="MobiDB-lite"/>
    </source>
</evidence>
<name>A0A6P7I4X7_9TELE</name>
<proteinExistence type="predicted"/>
<dbReference type="Pfam" id="PF15816">
    <property type="entry name" value="TMEM82"/>
    <property type="match status" value="1"/>
</dbReference>
<feature type="transmembrane region" description="Helical" evidence="2">
    <location>
        <begin position="234"/>
        <end position="250"/>
    </location>
</feature>
<dbReference type="InParanoid" id="A0A6P7I4X7"/>
<dbReference type="PANTHER" id="PTHR35257">
    <property type="entry name" value="TRANSMEMBRANE PROTEIN 82"/>
    <property type="match status" value="1"/>
</dbReference>
<feature type="transmembrane region" description="Helical" evidence="2">
    <location>
        <begin position="120"/>
        <end position="140"/>
    </location>
</feature>
<gene>
    <name evidence="4" type="primary">LOC114435474</name>
</gene>
<evidence type="ECO:0000313" key="4">
    <source>
        <dbReference type="RefSeq" id="XP_028260958.1"/>
    </source>
</evidence>
<feature type="transmembrane region" description="Helical" evidence="2">
    <location>
        <begin position="22"/>
        <end position="42"/>
    </location>
</feature>
<protein>
    <submittedName>
        <fullName evidence="4">Transmembrane protein 82-like</fullName>
    </submittedName>
</protein>
<evidence type="ECO:0000256" key="2">
    <source>
        <dbReference type="SAM" id="Phobius"/>
    </source>
</evidence>
<feature type="transmembrane region" description="Helical" evidence="2">
    <location>
        <begin position="270"/>
        <end position="294"/>
    </location>
</feature>
<evidence type="ECO:0000313" key="3">
    <source>
        <dbReference type="Proteomes" id="UP000515145"/>
    </source>
</evidence>
<dbReference type="OrthoDB" id="9943056at2759"/>
<feature type="transmembrane region" description="Helical" evidence="2">
    <location>
        <begin position="76"/>
        <end position="100"/>
    </location>
</feature>
<dbReference type="AlphaFoldDB" id="A0A6P7I4X7"/>
<dbReference type="PANTHER" id="PTHR35257:SF1">
    <property type="entry name" value="TRANSMEMBRANE PROTEIN 82"/>
    <property type="match status" value="1"/>
</dbReference>
<keyword evidence="3" id="KW-1185">Reference proteome</keyword>
<organism evidence="3 4">
    <name type="scientific">Parambassis ranga</name>
    <name type="common">Indian glassy fish</name>
    <dbReference type="NCBI Taxonomy" id="210632"/>
    <lineage>
        <taxon>Eukaryota</taxon>
        <taxon>Metazoa</taxon>
        <taxon>Chordata</taxon>
        <taxon>Craniata</taxon>
        <taxon>Vertebrata</taxon>
        <taxon>Euteleostomi</taxon>
        <taxon>Actinopterygii</taxon>
        <taxon>Neopterygii</taxon>
        <taxon>Teleostei</taxon>
        <taxon>Neoteleostei</taxon>
        <taxon>Acanthomorphata</taxon>
        <taxon>Ovalentaria</taxon>
        <taxon>Ambassidae</taxon>
        <taxon>Parambassis</taxon>
    </lineage>
</organism>
<reference evidence="4" key="1">
    <citation type="submission" date="2025-08" db="UniProtKB">
        <authorList>
            <consortium name="RefSeq"/>
        </authorList>
    </citation>
    <scope>IDENTIFICATION</scope>
</reference>
<feature type="compositionally biased region" description="Basic residues" evidence="1">
    <location>
        <begin position="328"/>
        <end position="339"/>
    </location>
</feature>
<accession>A0A6P7I4X7</accession>
<keyword evidence="2" id="KW-0812">Transmembrane</keyword>
<keyword evidence="2" id="KW-0472">Membrane</keyword>
<dbReference type="Proteomes" id="UP000515145">
    <property type="component" value="Chromosome 5"/>
</dbReference>
<dbReference type="RefSeq" id="XP_028260958.1">
    <property type="nucleotide sequence ID" value="XM_028405157.1"/>
</dbReference>
<dbReference type="InterPro" id="IPR031648">
    <property type="entry name" value="TMEM82"/>
</dbReference>
<sequence>MFLPFSWILGPEWMLFDSIDCFLRGLVGACGVSVMCSLMRVYNFIEKCSDSETENEGNLRSSSVSRERSWRAALQFWSLAVLLSMVGLRVSSLIVLEFSLRAISVWASAGMDASGRGVDLLLVQCQFSLGCCLTSILIFLHEGAPHSSLSLFLAAALSWALASCSHSLWSHVARLFPLHSTERYCGKCITLLTSGHTILAALQRAVVLVFALATVASTTMVYDHFLSQRDALKFCTPLALCYTLLVFSIQGDQPQLKGTETVFHTVVVRFGALLVLMMTVGSWSDVLHVLIAFLGEALCLLPSQDLLQAVLKEEEETSSIKYEESSGHKRRKSSSPHES</sequence>
<dbReference type="GeneID" id="114435474"/>
<feature type="region of interest" description="Disordered" evidence="1">
    <location>
        <begin position="314"/>
        <end position="339"/>
    </location>
</feature>
<keyword evidence="2" id="KW-1133">Transmembrane helix</keyword>
<feature type="transmembrane region" description="Helical" evidence="2">
    <location>
        <begin position="201"/>
        <end position="222"/>
    </location>
</feature>
<feature type="transmembrane region" description="Helical" evidence="2">
    <location>
        <begin position="149"/>
        <end position="169"/>
    </location>
</feature>